<accession>A0A6C0L5X7</accession>
<protein>
    <recommendedName>
        <fullName evidence="2">Methyltransferase</fullName>
    </recommendedName>
</protein>
<dbReference type="Pfam" id="PF13578">
    <property type="entry name" value="Methyltransf_24"/>
    <property type="match status" value="1"/>
</dbReference>
<organism evidence="1">
    <name type="scientific">viral metagenome</name>
    <dbReference type="NCBI Taxonomy" id="1070528"/>
    <lineage>
        <taxon>unclassified sequences</taxon>
        <taxon>metagenomes</taxon>
        <taxon>organismal metagenomes</taxon>
    </lineage>
</organism>
<evidence type="ECO:0008006" key="2">
    <source>
        <dbReference type="Google" id="ProtNLM"/>
    </source>
</evidence>
<sequence>MLESYLYANGIHFDSDFQGNSSQFPAEPILLSHFARSHNVKEIMEIGFNAGHSACTMLSANPTAHLTSFDLGEVAAVPVAKSYVDSTFPGRHTLILGDSRKTVVSYNKENPDKKFDLIFIDGGHTYDVAKLDIVHSSALAHKDTIVVVDDIIYVPGWDASWTLAPTRAWMEGKVAGEIHELGRIADRHGIGLVWGKYLKSFNGTWQSL</sequence>
<dbReference type="EMBL" id="MN740439">
    <property type="protein sequence ID" value="QHU26339.1"/>
    <property type="molecule type" value="Genomic_DNA"/>
</dbReference>
<evidence type="ECO:0000313" key="1">
    <source>
        <dbReference type="EMBL" id="QHU26339.1"/>
    </source>
</evidence>
<name>A0A6C0L5X7_9ZZZZ</name>
<dbReference type="SUPFAM" id="SSF53335">
    <property type="entry name" value="S-adenosyl-L-methionine-dependent methyltransferases"/>
    <property type="match status" value="1"/>
</dbReference>
<reference evidence="1" key="1">
    <citation type="journal article" date="2020" name="Nature">
        <title>Giant virus diversity and host interactions through global metagenomics.</title>
        <authorList>
            <person name="Schulz F."/>
            <person name="Roux S."/>
            <person name="Paez-Espino D."/>
            <person name="Jungbluth S."/>
            <person name="Walsh D.A."/>
            <person name="Denef V.J."/>
            <person name="McMahon K.D."/>
            <person name="Konstantinidis K.T."/>
            <person name="Eloe-Fadrosh E.A."/>
            <person name="Kyrpides N.C."/>
            <person name="Woyke T."/>
        </authorList>
    </citation>
    <scope>NUCLEOTIDE SEQUENCE</scope>
    <source>
        <strain evidence="1">GVMAG-M-3300027759-16</strain>
    </source>
</reference>
<dbReference type="InterPro" id="IPR029063">
    <property type="entry name" value="SAM-dependent_MTases_sf"/>
</dbReference>
<dbReference type="AlphaFoldDB" id="A0A6C0L5X7"/>
<proteinExistence type="predicted"/>
<dbReference type="Gene3D" id="3.40.50.150">
    <property type="entry name" value="Vaccinia Virus protein VP39"/>
    <property type="match status" value="1"/>
</dbReference>